<sequence length="435" mass="48610">MVIGKEGNVKWVDGLRGLASTLVVVTHIARAFDVALFQPTSREGAPPRVLQWPYVRVLVQGRIGVSIFSFVTGYVCAIKPIRQCRQGSQEAALLSIGRSALRRMPRLVLPTALVTLLIWLLAQLGAFRVAKSCDSFWAGATSPPDLPPTLWGSVKSLVAGIVETWTRGRNRYDGNHWNLLSLLKGSFWVYIFMVGTAFVQQKYRMLASLGMYFYFWMAGDSTFGMQFFWGVLLSDLQSNDASTAFLTNHRRLSRLLSGTLLLLGLTLASYPESHPDWTPWSRLQQRLLTRILPSNPDIPRFATGIGLSLITLGLHLAPRLRDFLSAPPLLWLGRHSFAVYLLHGPLMRTVLVWMVYGVDVPGSVRDDRGEMVPGPRLRFPGSAALAWSLLFWIPLNYGAAVLWTGYVDPWCARVTERLVGRVVLELDEKGEMLPS</sequence>
<dbReference type="RefSeq" id="XP_060283692.1">
    <property type="nucleotide sequence ID" value="XM_060432999.1"/>
</dbReference>
<dbReference type="GO" id="GO:0016747">
    <property type="term" value="F:acyltransferase activity, transferring groups other than amino-acyl groups"/>
    <property type="evidence" value="ECO:0007669"/>
    <property type="project" value="InterPro"/>
</dbReference>
<keyword evidence="1" id="KW-0472">Membrane</keyword>
<keyword evidence="3" id="KW-0012">Acyltransferase</keyword>
<dbReference type="Pfam" id="PF01757">
    <property type="entry name" value="Acyl_transf_3"/>
    <property type="match status" value="1"/>
</dbReference>
<proteinExistence type="predicted"/>
<accession>A0AAJ0C2E9</accession>
<keyword evidence="1" id="KW-1133">Transmembrane helix</keyword>
<feature type="transmembrane region" description="Helical" evidence="1">
    <location>
        <begin position="107"/>
        <end position="126"/>
    </location>
</feature>
<dbReference type="InterPro" id="IPR050879">
    <property type="entry name" value="Acyltransferase_3"/>
</dbReference>
<dbReference type="GeneID" id="85316186"/>
<evidence type="ECO:0000313" key="3">
    <source>
        <dbReference type="EMBL" id="KAK1767479.1"/>
    </source>
</evidence>
<keyword evidence="3" id="KW-0808">Transferase</keyword>
<feature type="transmembrane region" description="Helical" evidence="1">
    <location>
        <begin position="384"/>
        <end position="407"/>
    </location>
</feature>
<protein>
    <submittedName>
        <fullName evidence="3">Acyltransferase family-domain-containing protein</fullName>
    </submittedName>
</protein>
<evidence type="ECO:0000256" key="1">
    <source>
        <dbReference type="SAM" id="Phobius"/>
    </source>
</evidence>
<reference evidence="3" key="1">
    <citation type="submission" date="2023-06" db="EMBL/GenBank/DDBJ databases">
        <title>Genome-scale phylogeny and comparative genomics of the fungal order Sordariales.</title>
        <authorList>
            <consortium name="Lawrence Berkeley National Laboratory"/>
            <person name="Hensen N."/>
            <person name="Bonometti L."/>
            <person name="Westerberg I."/>
            <person name="Brannstrom I.O."/>
            <person name="Guillou S."/>
            <person name="Cros-Aarteil S."/>
            <person name="Calhoun S."/>
            <person name="Haridas S."/>
            <person name="Kuo A."/>
            <person name="Mondo S."/>
            <person name="Pangilinan J."/>
            <person name="Riley R."/>
            <person name="Labutti K."/>
            <person name="Andreopoulos B."/>
            <person name="Lipzen A."/>
            <person name="Chen C."/>
            <person name="Yanf M."/>
            <person name="Daum C."/>
            <person name="Ng V."/>
            <person name="Clum A."/>
            <person name="Steindorff A."/>
            <person name="Ohm R."/>
            <person name="Martin F."/>
            <person name="Silar P."/>
            <person name="Natvig D."/>
            <person name="Lalanne C."/>
            <person name="Gautier V."/>
            <person name="Ament-Velasquez S.L."/>
            <person name="Kruys A."/>
            <person name="Hutchinson M.I."/>
            <person name="Powell A.J."/>
            <person name="Barry K."/>
            <person name="Miller A.N."/>
            <person name="Grigoriev I.V."/>
            <person name="Debuchy R."/>
            <person name="Gladieux P."/>
            <person name="Thoren M.H."/>
            <person name="Johannesson H."/>
        </authorList>
    </citation>
    <scope>NUCLEOTIDE SEQUENCE</scope>
    <source>
        <strain evidence="3">8032-3</strain>
    </source>
</reference>
<keyword evidence="1" id="KW-0812">Transmembrane</keyword>
<feature type="transmembrane region" description="Helical" evidence="1">
    <location>
        <begin position="337"/>
        <end position="356"/>
    </location>
</feature>
<feature type="transmembrane region" description="Helical" evidence="1">
    <location>
        <begin position="177"/>
        <end position="199"/>
    </location>
</feature>
<organism evidence="3 4">
    <name type="scientific">Phialemonium atrogriseum</name>
    <dbReference type="NCBI Taxonomy" id="1093897"/>
    <lineage>
        <taxon>Eukaryota</taxon>
        <taxon>Fungi</taxon>
        <taxon>Dikarya</taxon>
        <taxon>Ascomycota</taxon>
        <taxon>Pezizomycotina</taxon>
        <taxon>Sordariomycetes</taxon>
        <taxon>Sordariomycetidae</taxon>
        <taxon>Cephalothecales</taxon>
        <taxon>Cephalothecaceae</taxon>
        <taxon>Phialemonium</taxon>
    </lineage>
</organism>
<feature type="transmembrane region" description="Helical" evidence="1">
    <location>
        <begin position="252"/>
        <end position="270"/>
    </location>
</feature>
<gene>
    <name evidence="3" type="ORF">QBC33DRAFT_69868</name>
</gene>
<dbReference type="PANTHER" id="PTHR23028">
    <property type="entry name" value="ACETYLTRANSFERASE"/>
    <property type="match status" value="1"/>
</dbReference>
<name>A0AAJ0C2E9_9PEZI</name>
<feature type="domain" description="Acyltransferase 3" evidence="2">
    <location>
        <begin position="10"/>
        <end position="350"/>
    </location>
</feature>
<feature type="transmembrane region" description="Helical" evidence="1">
    <location>
        <begin position="298"/>
        <end position="317"/>
    </location>
</feature>
<evidence type="ECO:0000313" key="4">
    <source>
        <dbReference type="Proteomes" id="UP001244011"/>
    </source>
</evidence>
<dbReference type="Proteomes" id="UP001244011">
    <property type="component" value="Unassembled WGS sequence"/>
</dbReference>
<comment type="caution">
    <text evidence="3">The sequence shown here is derived from an EMBL/GenBank/DDBJ whole genome shotgun (WGS) entry which is preliminary data.</text>
</comment>
<dbReference type="AlphaFoldDB" id="A0AAJ0C2E9"/>
<dbReference type="InterPro" id="IPR002656">
    <property type="entry name" value="Acyl_transf_3_dom"/>
</dbReference>
<keyword evidence="4" id="KW-1185">Reference proteome</keyword>
<dbReference type="EMBL" id="MU839008">
    <property type="protein sequence ID" value="KAK1767479.1"/>
    <property type="molecule type" value="Genomic_DNA"/>
</dbReference>
<evidence type="ECO:0000259" key="2">
    <source>
        <dbReference type="Pfam" id="PF01757"/>
    </source>
</evidence>
<dbReference type="PANTHER" id="PTHR23028:SF128">
    <property type="entry name" value="ACYLTRANSFERASE 3 DOMAIN-CONTAINING PROTEIN"/>
    <property type="match status" value="1"/>
</dbReference>
<feature type="transmembrane region" description="Helical" evidence="1">
    <location>
        <begin position="211"/>
        <end position="232"/>
    </location>
</feature>